<sequence length="254" mass="28260">MEFAPPKYTDVPKMQTKISTWTPLNHQLLNDRNVLKPNLTKLMNASQQSKRSIEAKCSIMRPESTTFSEDNNSDGEIEDVVETIPEPSPGVQGFSHASFPSPEPLPQPLKSLAGLGLTKSISESLPWKYVDLLSGDAGQRGKITLNGQVEDSPEKYPNVKTDSLTGGLLHVNDDSILSEVDQDDDRPAKIKSNENNKVKEQINYVDDLNDLTQSSETASEDGELLYYENSMLLIEQLDTRCTGLEQNCYLKNEL</sequence>
<name>A0ACB9V4D1_9CETA</name>
<evidence type="ECO:0000313" key="1">
    <source>
        <dbReference type="EMBL" id="KAI4584673.1"/>
    </source>
</evidence>
<accession>A0ACB9V4D1</accession>
<proteinExistence type="predicted"/>
<evidence type="ECO:0000313" key="2">
    <source>
        <dbReference type="Proteomes" id="UP001057279"/>
    </source>
</evidence>
<comment type="caution">
    <text evidence="1">The sequence shown here is derived from an EMBL/GenBank/DDBJ whole genome shotgun (WGS) entry which is preliminary data.</text>
</comment>
<organism evidence="1 2">
    <name type="scientific">Ovis ammon polii x Ovis aries</name>
    <dbReference type="NCBI Taxonomy" id="2918886"/>
    <lineage>
        <taxon>Eukaryota</taxon>
        <taxon>Metazoa</taxon>
        <taxon>Chordata</taxon>
        <taxon>Craniata</taxon>
        <taxon>Vertebrata</taxon>
        <taxon>Euteleostomi</taxon>
        <taxon>Mammalia</taxon>
        <taxon>Eutheria</taxon>
        <taxon>Laurasiatheria</taxon>
        <taxon>Artiodactyla</taxon>
        <taxon>Ruminantia</taxon>
        <taxon>Pecora</taxon>
        <taxon>Bovidae</taxon>
        <taxon>Caprinae</taxon>
        <taxon>Ovis</taxon>
    </lineage>
</organism>
<protein>
    <submittedName>
        <fullName evidence="1">Uncharacterized protein</fullName>
    </submittedName>
</protein>
<reference evidence="1" key="1">
    <citation type="submission" date="2022-03" db="EMBL/GenBank/DDBJ databases">
        <title>Genomic analyses of argali, domestic sheep and their hybrids provide insights into chromosomal evolution, heterosis and genetic basis of agronomic traits.</title>
        <authorList>
            <person name="Li M."/>
        </authorList>
    </citation>
    <scope>NUCLEOTIDE SEQUENCE</scope>
    <source>
        <strain evidence="1">F1 hybrid</strain>
    </source>
</reference>
<dbReference type="Proteomes" id="UP001057279">
    <property type="component" value="Linkage Group LG05"/>
</dbReference>
<dbReference type="EMBL" id="CM043030">
    <property type="protein sequence ID" value="KAI4584673.1"/>
    <property type="molecule type" value="Genomic_DNA"/>
</dbReference>
<keyword evidence="2" id="KW-1185">Reference proteome</keyword>
<gene>
    <name evidence="1" type="ORF">MJG53_006207</name>
</gene>